<evidence type="ECO:0000256" key="11">
    <source>
        <dbReference type="ARBA" id="ARBA00022741"/>
    </source>
</evidence>
<evidence type="ECO:0000256" key="15">
    <source>
        <dbReference type="ARBA" id="ARBA00023242"/>
    </source>
</evidence>
<dbReference type="AlphaFoldDB" id="A0AAN8JIG8"/>
<gene>
    <name evidence="21" type="ORF">SNE40_017626</name>
</gene>
<name>A0AAN8JIG8_PATCE</name>
<dbReference type="GO" id="GO:0000278">
    <property type="term" value="P:mitotic cell cycle"/>
    <property type="evidence" value="ECO:0007669"/>
    <property type="project" value="TreeGrafter"/>
</dbReference>
<evidence type="ECO:0000256" key="19">
    <source>
        <dbReference type="SAM" id="MobiDB-lite"/>
    </source>
</evidence>
<keyword evidence="22" id="KW-1185">Reference proteome</keyword>
<keyword evidence="14" id="KW-0206">Cytoskeleton</keyword>
<feature type="compositionally biased region" description="Acidic residues" evidence="19">
    <location>
        <begin position="402"/>
        <end position="442"/>
    </location>
</feature>
<dbReference type="EMBL" id="JAZGQO010000011">
    <property type="protein sequence ID" value="KAK6174323.1"/>
    <property type="molecule type" value="Genomic_DNA"/>
</dbReference>
<feature type="region of interest" description="Disordered" evidence="19">
    <location>
        <begin position="281"/>
        <end position="301"/>
    </location>
</feature>
<feature type="compositionally biased region" description="Low complexity" evidence="19">
    <location>
        <begin position="355"/>
        <end position="373"/>
    </location>
</feature>
<accession>A0AAN8JIG8</accession>
<dbReference type="GO" id="GO:0005819">
    <property type="term" value="C:spindle"/>
    <property type="evidence" value="ECO:0007669"/>
    <property type="project" value="UniProtKB-SubCell"/>
</dbReference>
<keyword evidence="15" id="KW-0539">Nucleus</keyword>
<evidence type="ECO:0000256" key="8">
    <source>
        <dbReference type="ARBA" id="ARBA00022527"/>
    </source>
</evidence>
<evidence type="ECO:0000256" key="10">
    <source>
        <dbReference type="ARBA" id="ARBA00022679"/>
    </source>
</evidence>
<keyword evidence="13 18" id="KW-0067">ATP-binding</keyword>
<dbReference type="GO" id="GO:0005634">
    <property type="term" value="C:nucleus"/>
    <property type="evidence" value="ECO:0007669"/>
    <property type="project" value="UniProtKB-SubCell"/>
</dbReference>
<organism evidence="21 22">
    <name type="scientific">Patella caerulea</name>
    <name type="common">Rayed Mediterranean limpet</name>
    <dbReference type="NCBI Taxonomy" id="87958"/>
    <lineage>
        <taxon>Eukaryota</taxon>
        <taxon>Metazoa</taxon>
        <taxon>Spiralia</taxon>
        <taxon>Lophotrochozoa</taxon>
        <taxon>Mollusca</taxon>
        <taxon>Gastropoda</taxon>
        <taxon>Patellogastropoda</taxon>
        <taxon>Patelloidea</taxon>
        <taxon>Patellidae</taxon>
        <taxon>Patella</taxon>
    </lineage>
</organism>
<evidence type="ECO:0000256" key="14">
    <source>
        <dbReference type="ARBA" id="ARBA00023212"/>
    </source>
</evidence>
<comment type="catalytic activity">
    <reaction evidence="16">
        <text>L-threonyl-[protein] + ATP = O-phospho-L-threonyl-[protein] + ADP + H(+)</text>
        <dbReference type="Rhea" id="RHEA:46608"/>
        <dbReference type="Rhea" id="RHEA-COMP:11060"/>
        <dbReference type="Rhea" id="RHEA-COMP:11605"/>
        <dbReference type="ChEBI" id="CHEBI:15378"/>
        <dbReference type="ChEBI" id="CHEBI:30013"/>
        <dbReference type="ChEBI" id="CHEBI:30616"/>
        <dbReference type="ChEBI" id="CHEBI:61977"/>
        <dbReference type="ChEBI" id="CHEBI:456216"/>
        <dbReference type="EC" id="2.7.11.1"/>
    </reaction>
</comment>
<keyword evidence="11 18" id="KW-0547">Nucleotide-binding</keyword>
<feature type="compositionally biased region" description="Acidic residues" evidence="19">
    <location>
        <begin position="468"/>
        <end position="481"/>
    </location>
</feature>
<keyword evidence="7" id="KW-0963">Cytoplasm</keyword>
<reference evidence="21 22" key="1">
    <citation type="submission" date="2024-01" db="EMBL/GenBank/DDBJ databases">
        <title>The genome of the rayed Mediterranean limpet Patella caerulea (Linnaeus, 1758).</title>
        <authorList>
            <person name="Anh-Thu Weber A."/>
            <person name="Halstead-Nussloch G."/>
        </authorList>
    </citation>
    <scope>NUCLEOTIDE SEQUENCE [LARGE SCALE GENOMIC DNA]</scope>
    <source>
        <strain evidence="21">AATW-2023a</strain>
        <tissue evidence="21">Whole specimen</tissue>
    </source>
</reference>
<keyword evidence="12" id="KW-0418">Kinase</keyword>
<dbReference type="InterPro" id="IPR017441">
    <property type="entry name" value="Protein_kinase_ATP_BS"/>
</dbReference>
<feature type="region of interest" description="Disordered" evidence="19">
    <location>
        <begin position="162"/>
        <end position="189"/>
    </location>
</feature>
<feature type="region of interest" description="Disordered" evidence="19">
    <location>
        <begin position="206"/>
        <end position="230"/>
    </location>
</feature>
<dbReference type="GO" id="GO:0005524">
    <property type="term" value="F:ATP binding"/>
    <property type="evidence" value="ECO:0007669"/>
    <property type="project" value="UniProtKB-UniRule"/>
</dbReference>
<evidence type="ECO:0000256" key="18">
    <source>
        <dbReference type="PROSITE-ProRule" id="PRU10141"/>
    </source>
</evidence>
<feature type="compositionally biased region" description="Acidic residues" evidence="19">
    <location>
        <begin position="492"/>
        <end position="503"/>
    </location>
</feature>
<dbReference type="PANTHER" id="PTHR24419:SF18">
    <property type="entry name" value="SERINE_THREONINE-PROTEIN KINASE HASPIN"/>
    <property type="match status" value="1"/>
</dbReference>
<evidence type="ECO:0000256" key="7">
    <source>
        <dbReference type="ARBA" id="ARBA00022490"/>
    </source>
</evidence>
<dbReference type="GO" id="GO:0010564">
    <property type="term" value="P:regulation of cell cycle process"/>
    <property type="evidence" value="ECO:0007669"/>
    <property type="project" value="UniProtKB-ARBA"/>
</dbReference>
<dbReference type="Pfam" id="PF12330">
    <property type="entry name" value="Haspin_kinase"/>
    <property type="match status" value="1"/>
</dbReference>
<evidence type="ECO:0000256" key="16">
    <source>
        <dbReference type="ARBA" id="ARBA00047899"/>
    </source>
</evidence>
<dbReference type="SMART" id="SM01331">
    <property type="entry name" value="DUF3635"/>
    <property type="match status" value="1"/>
</dbReference>
<evidence type="ECO:0000256" key="3">
    <source>
        <dbReference type="ARBA" id="ARBA00004186"/>
    </source>
</evidence>
<dbReference type="SUPFAM" id="SSF56112">
    <property type="entry name" value="Protein kinase-like (PK-like)"/>
    <property type="match status" value="1"/>
</dbReference>
<dbReference type="GO" id="GO:0005737">
    <property type="term" value="C:cytoplasm"/>
    <property type="evidence" value="ECO:0007669"/>
    <property type="project" value="TreeGrafter"/>
</dbReference>
<feature type="binding site" evidence="18">
    <location>
        <position position="637"/>
    </location>
    <ligand>
        <name>ATP</name>
        <dbReference type="ChEBI" id="CHEBI:30616"/>
    </ligand>
</feature>
<dbReference type="PANTHER" id="PTHR24419">
    <property type="entry name" value="INTERLEUKIN-1 RECEPTOR-ASSOCIATED KINASE"/>
    <property type="match status" value="1"/>
</dbReference>
<dbReference type="FunFam" id="3.30.200.20:FF:000409">
    <property type="entry name" value="serine/threonine-protein kinase haspin"/>
    <property type="match status" value="1"/>
</dbReference>
<dbReference type="EC" id="2.7.11.1" evidence="5"/>
<proteinExistence type="predicted"/>
<comment type="caution">
    <text evidence="21">The sequence shown here is derived from an EMBL/GenBank/DDBJ whole genome shotgun (WGS) entry which is preliminary data.</text>
</comment>
<dbReference type="InterPro" id="IPR011009">
    <property type="entry name" value="Kinase-like_dom_sf"/>
</dbReference>
<dbReference type="InterPro" id="IPR000719">
    <property type="entry name" value="Prot_kinase_dom"/>
</dbReference>
<evidence type="ECO:0000256" key="1">
    <source>
        <dbReference type="ARBA" id="ARBA00001946"/>
    </source>
</evidence>
<keyword evidence="6" id="KW-0158">Chromosome</keyword>
<evidence type="ECO:0000256" key="4">
    <source>
        <dbReference type="ARBA" id="ARBA00004286"/>
    </source>
</evidence>
<dbReference type="Gene3D" id="1.10.510.10">
    <property type="entry name" value="Transferase(Phosphotransferase) domain 1"/>
    <property type="match status" value="1"/>
</dbReference>
<dbReference type="InterPro" id="IPR024604">
    <property type="entry name" value="GSG2_C"/>
</dbReference>
<dbReference type="Proteomes" id="UP001347796">
    <property type="component" value="Unassembled WGS sequence"/>
</dbReference>
<feature type="domain" description="Protein kinase" evidence="20">
    <location>
        <begin position="610"/>
        <end position="922"/>
    </location>
</feature>
<evidence type="ECO:0000256" key="17">
    <source>
        <dbReference type="ARBA" id="ARBA00048679"/>
    </source>
</evidence>
<feature type="compositionally biased region" description="Low complexity" evidence="19">
    <location>
        <begin position="116"/>
        <end position="127"/>
    </location>
</feature>
<feature type="compositionally biased region" description="Basic and acidic residues" evidence="19">
    <location>
        <begin position="96"/>
        <end position="107"/>
    </location>
</feature>
<sequence length="922" mass="104522">MKRKGTIKTYGRHRMRVVAVEGWSSDDEKQKHVFSFNNSSSHESSNSSGGNDSSSFIPRITRSTRKKYLSENKENNFAGSRKAKYSYRIDSSDSDCEVRRPGLRDTSNKYNSRPNTSTRVTSKTSKSLFQSVLKKNTPKPKSNEDSYDFSELEEYSLLVVSDGSKNSSRTAAQNLRVPDESGIDTSTPCRETARKINNCDISHIEDLQDSPISTDGTPSIHDPKSITPQLDFSSIAASPSLDGELEEATRSEHISNIEELSVNDSSLSDKPIASINKHLHVNKRTRNQLSPSPLALRSRSNYDKTQSLFDSPDLSRHAKVQRVSPEDLKCYIDLSRLKDSFITRHTRSYDESKSLFDSSSSSSSRSSKSSRPGGSTGRLSPPLERELTLDDTEGEELSHIVEEDEISSSDEVDNDDENDSDYVDDDGDDDDDDADIVCDDDDSKLQEYSKGNNDEDLEVTRYTLTDLAIEDGDESSEEDDCSLVKSGSLDPISEEEEESMEDSLEYHSDKQSSKLSQNESQSETEETFHTATDTSHKVPENPRLSGLRNESCLKPCYTPNTANLSRSFVEMLTPNKKKGSIPDSPKSKILSQCREQRIVSFTDCIPLKMLNECTKIGEGVYGEVFRAFRNGKSVAIKIVPIEGDFLVNDEKQKTFPEVLPEVLISIELSELRHNKQTKTENFCQVNSVCCVKGAYPKQLLKQWDDYNEKSRSENDRPDKFDANQLFIVFEFADGGCDLESFKFDNPLEAKSVLQQSIYALAVAEEAFEFEHRDLHIGNVLVKRTEDEIKSFQLNDETVEIESNGVHVCIIDFTMSRLMKDGLVIHCDLADDETLFQGKGDYQFDIYRLMKDHNENKWESFQPYSNVLWIHYLTDAILKRKKFKSNTRLDREILKEIRTFYKELLEYNSARHLVLLSEFCQPS</sequence>
<dbReference type="GO" id="GO:0072354">
    <property type="term" value="F:histone H3T3 kinase activity"/>
    <property type="evidence" value="ECO:0007669"/>
    <property type="project" value="TreeGrafter"/>
</dbReference>
<evidence type="ECO:0000256" key="5">
    <source>
        <dbReference type="ARBA" id="ARBA00012513"/>
    </source>
</evidence>
<feature type="region of interest" description="Disordered" evidence="19">
    <location>
        <begin position="352"/>
        <end position="546"/>
    </location>
</feature>
<keyword evidence="9" id="KW-0597">Phosphoprotein</keyword>
<evidence type="ECO:0000256" key="12">
    <source>
        <dbReference type="ARBA" id="ARBA00022777"/>
    </source>
</evidence>
<evidence type="ECO:0000313" key="21">
    <source>
        <dbReference type="EMBL" id="KAK6174323.1"/>
    </source>
</evidence>
<comment type="catalytic activity">
    <reaction evidence="17">
        <text>L-seryl-[protein] + ATP = O-phospho-L-seryl-[protein] + ADP + H(+)</text>
        <dbReference type="Rhea" id="RHEA:17989"/>
        <dbReference type="Rhea" id="RHEA-COMP:9863"/>
        <dbReference type="Rhea" id="RHEA-COMP:11604"/>
        <dbReference type="ChEBI" id="CHEBI:15378"/>
        <dbReference type="ChEBI" id="CHEBI:29999"/>
        <dbReference type="ChEBI" id="CHEBI:30616"/>
        <dbReference type="ChEBI" id="CHEBI:83421"/>
        <dbReference type="ChEBI" id="CHEBI:456216"/>
        <dbReference type="EC" id="2.7.11.1"/>
    </reaction>
</comment>
<dbReference type="FunFam" id="1.10.510.10:FF:000401">
    <property type="entry name" value="serine/threonine-protein kinase haspin"/>
    <property type="match status" value="1"/>
</dbReference>
<keyword evidence="10" id="KW-0808">Transferase</keyword>
<feature type="compositionally biased region" description="Low complexity" evidence="19">
    <location>
        <begin position="289"/>
        <end position="299"/>
    </location>
</feature>
<dbReference type="GO" id="GO:0005694">
    <property type="term" value="C:chromosome"/>
    <property type="evidence" value="ECO:0007669"/>
    <property type="project" value="UniProtKB-SubCell"/>
</dbReference>
<dbReference type="PROSITE" id="PS00107">
    <property type="entry name" value="PROTEIN_KINASE_ATP"/>
    <property type="match status" value="1"/>
</dbReference>
<feature type="compositionally biased region" description="Low complexity" evidence="19">
    <location>
        <begin position="34"/>
        <end position="56"/>
    </location>
</feature>
<evidence type="ECO:0000256" key="6">
    <source>
        <dbReference type="ARBA" id="ARBA00022454"/>
    </source>
</evidence>
<dbReference type="Gene3D" id="3.30.200.20">
    <property type="entry name" value="Phosphorylase Kinase, domain 1"/>
    <property type="match status" value="1"/>
</dbReference>
<feature type="region of interest" description="Disordered" evidence="19">
    <location>
        <begin position="89"/>
        <end position="147"/>
    </location>
</feature>
<feature type="compositionally biased region" description="Polar residues" evidence="19">
    <location>
        <begin position="163"/>
        <end position="173"/>
    </location>
</feature>
<evidence type="ECO:0000256" key="9">
    <source>
        <dbReference type="ARBA" id="ARBA00022553"/>
    </source>
</evidence>
<evidence type="ECO:0000259" key="20">
    <source>
        <dbReference type="PROSITE" id="PS50011"/>
    </source>
</evidence>
<evidence type="ECO:0000313" key="22">
    <source>
        <dbReference type="Proteomes" id="UP001347796"/>
    </source>
</evidence>
<evidence type="ECO:0000256" key="13">
    <source>
        <dbReference type="ARBA" id="ARBA00022840"/>
    </source>
</evidence>
<protein>
    <recommendedName>
        <fullName evidence="5">non-specific serine/threonine protein kinase</fullName>
        <ecNumber evidence="5">2.7.11.1</ecNumber>
    </recommendedName>
</protein>
<dbReference type="SMART" id="SM00220">
    <property type="entry name" value="S_TKc"/>
    <property type="match status" value="1"/>
</dbReference>
<evidence type="ECO:0000256" key="2">
    <source>
        <dbReference type="ARBA" id="ARBA00004123"/>
    </source>
</evidence>
<feature type="region of interest" description="Disordered" evidence="19">
    <location>
        <begin position="34"/>
        <end position="59"/>
    </location>
</feature>
<dbReference type="GO" id="GO:0035556">
    <property type="term" value="P:intracellular signal transduction"/>
    <property type="evidence" value="ECO:0007669"/>
    <property type="project" value="TreeGrafter"/>
</dbReference>
<keyword evidence="8" id="KW-0723">Serine/threonine-protein kinase</keyword>
<comment type="cofactor">
    <cofactor evidence="1">
        <name>Mg(2+)</name>
        <dbReference type="ChEBI" id="CHEBI:18420"/>
    </cofactor>
</comment>
<comment type="subcellular location">
    <subcellularLocation>
        <location evidence="4">Chromosome</location>
    </subcellularLocation>
    <subcellularLocation>
        <location evidence="3">Cytoplasm</location>
        <location evidence="3">Cytoskeleton</location>
        <location evidence="3">Spindle</location>
    </subcellularLocation>
    <subcellularLocation>
        <location evidence="2">Nucleus</location>
    </subcellularLocation>
</comment>
<dbReference type="PROSITE" id="PS50011">
    <property type="entry name" value="PROTEIN_KINASE_DOM"/>
    <property type="match status" value="1"/>
</dbReference>